<dbReference type="SUPFAM" id="SSF53756">
    <property type="entry name" value="UDP-Glycosyltransferase/glycogen phosphorylase"/>
    <property type="match status" value="1"/>
</dbReference>
<dbReference type="PANTHER" id="PTHR45947">
    <property type="entry name" value="SULFOQUINOVOSYL TRANSFERASE SQD2"/>
    <property type="match status" value="1"/>
</dbReference>
<name>A0A1M7CHR1_9RHOB</name>
<feature type="domain" description="Glycosyl transferase family 1" evidence="1">
    <location>
        <begin position="220"/>
        <end position="365"/>
    </location>
</feature>
<gene>
    <name evidence="2" type="ORF">SAMN05444414_12543</name>
</gene>
<protein>
    <submittedName>
        <fullName evidence="2">Glycosyltransferase involved in cell wall bisynthesis</fullName>
    </submittedName>
</protein>
<dbReference type="EMBL" id="FRBN01000025">
    <property type="protein sequence ID" value="SHL66747.1"/>
    <property type="molecule type" value="Genomic_DNA"/>
</dbReference>
<dbReference type="InterPro" id="IPR001296">
    <property type="entry name" value="Glyco_trans_1"/>
</dbReference>
<keyword evidence="2" id="KW-0808">Transferase</keyword>
<dbReference type="GO" id="GO:0016757">
    <property type="term" value="F:glycosyltransferase activity"/>
    <property type="evidence" value="ECO:0007669"/>
    <property type="project" value="InterPro"/>
</dbReference>
<dbReference type="STRING" id="1054996.SAMN05444414_12543"/>
<dbReference type="AlphaFoldDB" id="A0A1M7CHR1"/>
<dbReference type="RefSeq" id="WP_073200064.1">
    <property type="nucleotide sequence ID" value="NZ_FRBN01000025.1"/>
</dbReference>
<dbReference type="InterPro" id="IPR050194">
    <property type="entry name" value="Glycosyltransferase_grp1"/>
</dbReference>
<dbReference type="PANTHER" id="PTHR45947:SF3">
    <property type="entry name" value="SULFOQUINOVOSYL TRANSFERASE SQD2"/>
    <property type="match status" value="1"/>
</dbReference>
<reference evidence="3" key="1">
    <citation type="submission" date="2016-11" db="EMBL/GenBank/DDBJ databases">
        <authorList>
            <person name="Varghese N."/>
            <person name="Submissions S."/>
        </authorList>
    </citation>
    <scope>NUCLEOTIDE SEQUENCE [LARGE SCALE GENOMIC DNA]</scope>
    <source>
        <strain evidence="3">DSM 29327</strain>
    </source>
</reference>
<organism evidence="2 3">
    <name type="scientific">Roseovarius marisflavi</name>
    <dbReference type="NCBI Taxonomy" id="1054996"/>
    <lineage>
        <taxon>Bacteria</taxon>
        <taxon>Pseudomonadati</taxon>
        <taxon>Pseudomonadota</taxon>
        <taxon>Alphaproteobacteria</taxon>
        <taxon>Rhodobacterales</taxon>
        <taxon>Roseobacteraceae</taxon>
        <taxon>Roseovarius</taxon>
    </lineage>
</organism>
<evidence type="ECO:0000313" key="3">
    <source>
        <dbReference type="Proteomes" id="UP000184191"/>
    </source>
</evidence>
<proteinExistence type="predicted"/>
<accession>A0A1M7CHR1</accession>
<dbReference type="Gene3D" id="3.40.50.2000">
    <property type="entry name" value="Glycogen Phosphorylase B"/>
    <property type="match status" value="2"/>
</dbReference>
<dbReference type="OrthoDB" id="9790710at2"/>
<evidence type="ECO:0000259" key="1">
    <source>
        <dbReference type="Pfam" id="PF00534"/>
    </source>
</evidence>
<dbReference type="CDD" id="cd03801">
    <property type="entry name" value="GT4_PimA-like"/>
    <property type="match status" value="1"/>
</dbReference>
<keyword evidence="3" id="KW-1185">Reference proteome</keyword>
<evidence type="ECO:0000313" key="2">
    <source>
        <dbReference type="EMBL" id="SHL66747.1"/>
    </source>
</evidence>
<dbReference type="Proteomes" id="UP000184191">
    <property type="component" value="Unassembled WGS sequence"/>
</dbReference>
<dbReference type="Pfam" id="PF00534">
    <property type="entry name" value="Glycos_transf_1"/>
    <property type="match status" value="1"/>
</dbReference>
<sequence length="402" mass="45314">MKVILFAPNIDSTDVGEALIAYKWAEKLSEKVELTVLAFQRPGRPFLAEQLPQAEVITWPEPKLFLRFERFNSGLKLGYPLLYRAARRWLRQQMDNGRYFDIGHQLMPQAARYPALFYGLGIPYVVGPLGGSLLTPKHFISETGTDSWFTRMRVIDPWRFRFDPWLRRSYEEADLILGVAPYMQETLGAIPLKRFEAMLELGVDNLAPKRLVGEQAGLRLLHVGRGVRTKGLRDVVRAIAYLSDLQDVTLTSAGQGPEIDLARKEAEKLEVLHRITFLGQVPHDKVRALYDVSDLFVFPSFREPAGGVLYEAMRAGLPVITVDYGGPSFVTDDTCAIRLPVSTPEALAKDIAKAVRNLYQDRSRLKAMGSASRARVVTEGLWESKITRLVGLYKEVLTGKLH</sequence>